<sequence length="110" mass="11290">MNRTLAAILVGAAGAAAIALAVPGTASADTPQCGPAAAAAARADAAPKVAAYLAAHPDVAAELTKVKGLPKDQRRAELKAWRQANPQEAQDLKAARQAVIDYHKSCPRQK</sequence>
<gene>
    <name evidence="3" type="ORF">NSK11_contig00034-0039</name>
</gene>
<dbReference type="SMR" id="A0A0B8N2W5"/>
<dbReference type="GO" id="GO:0020037">
    <property type="term" value="F:heme binding"/>
    <property type="evidence" value="ECO:0007669"/>
    <property type="project" value="InterPro"/>
</dbReference>
<reference evidence="3 4" key="2">
    <citation type="journal article" date="2016" name="Genome Announc.">
        <title>Draft Genome Sequence of Erythromycin- and Oxytetracycline-Sensitive Nocardia seriolae Strain U-1 (NBRC 110359).</title>
        <authorList>
            <person name="Imajoh M."/>
            <person name="Sukeda M."/>
            <person name="Shimizu M."/>
            <person name="Yamane J."/>
            <person name="Ohnishi K."/>
            <person name="Oshima S."/>
        </authorList>
    </citation>
    <scope>NUCLEOTIDE SEQUENCE [LARGE SCALE GENOMIC DNA]</scope>
    <source>
        <strain evidence="3 4">U-1</strain>
    </source>
</reference>
<keyword evidence="1" id="KW-0732">Signal</keyword>
<dbReference type="AlphaFoldDB" id="A0A0B8N2W5"/>
<dbReference type="Proteomes" id="UP000037179">
    <property type="component" value="Unassembled WGS sequence"/>
</dbReference>
<proteinExistence type="predicted"/>
<name>A0A0B8N2W5_9NOCA</name>
<evidence type="ECO:0000256" key="1">
    <source>
        <dbReference type="SAM" id="SignalP"/>
    </source>
</evidence>
<feature type="signal peptide" evidence="1">
    <location>
        <begin position="1"/>
        <end position="21"/>
    </location>
</feature>
<protein>
    <recommendedName>
        <fullName evidence="2">Haemophore haem-binding domain-containing protein</fullName>
    </recommendedName>
</protein>
<feature type="chain" id="PRO_5044364761" description="Haemophore haem-binding domain-containing protein" evidence="1">
    <location>
        <begin position="22"/>
        <end position="110"/>
    </location>
</feature>
<evidence type="ECO:0000313" key="4">
    <source>
        <dbReference type="Proteomes" id="UP000037179"/>
    </source>
</evidence>
<organism evidence="3 4">
    <name type="scientific">Nocardia seriolae</name>
    <dbReference type="NCBI Taxonomy" id="37332"/>
    <lineage>
        <taxon>Bacteria</taxon>
        <taxon>Bacillati</taxon>
        <taxon>Actinomycetota</taxon>
        <taxon>Actinomycetes</taxon>
        <taxon>Mycobacteriales</taxon>
        <taxon>Nocardiaceae</taxon>
        <taxon>Nocardia</taxon>
    </lineage>
</organism>
<accession>A0A0B8N2W5</accession>
<dbReference type="Pfam" id="PF16525">
    <property type="entry name" value="MHB"/>
    <property type="match status" value="1"/>
</dbReference>
<dbReference type="EMBL" id="BBYQ01000034">
    <property type="protein sequence ID" value="GAP28405.1"/>
    <property type="molecule type" value="Genomic_DNA"/>
</dbReference>
<dbReference type="NCBIfam" id="TIGR04529">
    <property type="entry name" value="MTB_hemophore"/>
    <property type="match status" value="1"/>
</dbReference>
<keyword evidence="4" id="KW-1185">Reference proteome</keyword>
<dbReference type="GeneID" id="93370240"/>
<dbReference type="InterPro" id="IPR038378">
    <property type="entry name" value="MHB_sf"/>
</dbReference>
<dbReference type="RefSeq" id="WP_033087539.1">
    <property type="nucleotide sequence ID" value="NZ_AP017900.1"/>
</dbReference>
<dbReference type="Gene3D" id="1.20.20.20">
    <property type="entry name" value="Haemophore, haem-binding domain"/>
    <property type="match status" value="1"/>
</dbReference>
<evidence type="ECO:0000259" key="2">
    <source>
        <dbReference type="Pfam" id="PF16525"/>
    </source>
</evidence>
<evidence type="ECO:0000313" key="3">
    <source>
        <dbReference type="EMBL" id="GAP28405.1"/>
    </source>
</evidence>
<feature type="domain" description="Haemophore haem-binding" evidence="2">
    <location>
        <begin position="31"/>
        <end position="106"/>
    </location>
</feature>
<reference evidence="4" key="1">
    <citation type="submission" date="2015-07" db="EMBL/GenBank/DDBJ databases">
        <title>Nocardia seriolae U-1 whole genome shotgun sequence.</title>
        <authorList>
            <person name="Imajoh M."/>
            <person name="Fukumoto Y."/>
            <person name="Sukeda M."/>
            <person name="Yamane J."/>
            <person name="Yamasaki K."/>
            <person name="Shimizu M."/>
            <person name="Ohnishi K."/>
            <person name="Oshima S."/>
        </authorList>
    </citation>
    <scope>NUCLEOTIDE SEQUENCE [LARGE SCALE GENOMIC DNA]</scope>
    <source>
        <strain evidence="4">U-1</strain>
    </source>
</reference>
<comment type="caution">
    <text evidence="3">The sequence shown here is derived from an EMBL/GenBank/DDBJ whole genome shotgun (WGS) entry which is preliminary data.</text>
</comment>
<dbReference type="InterPro" id="IPR032407">
    <property type="entry name" value="MHB"/>
</dbReference>